<dbReference type="FunFam" id="3.30.559.10:FF:000015">
    <property type="entry name" value="Spermidine hydroxycinnamoyl transferase"/>
    <property type="match status" value="2"/>
</dbReference>
<comment type="similarity">
    <text evidence="1">Belongs to the plant acyltransferase family.</text>
</comment>
<dbReference type="AlphaFoldDB" id="A0A6N2LHN4"/>
<dbReference type="PANTHER" id="PTHR31642">
    <property type="entry name" value="TRICHOTHECENE 3-O-ACETYLTRANSFERASE"/>
    <property type="match status" value="1"/>
</dbReference>
<sequence length="1182" mass="132691">MHEHWFSKMDAQFPSNSPGGGDTMKINTKESIIVRPSQEDIPQQRLWLSNMDLLHPRYYLPTVYLYKPNGSSDFFEAEVLKEALRKVLVPFYPVAGRLARDENGRVEINCNGEGVLLVVADTDSTTEELGEFMPSMKLRQLIPTVDTNLQDISRNPLLLLQVTSFKCGGVCLGVGWHHTLADGTGALHFINSWATLARGLPITIPPFLDRTILRGRVAPKSIFHHVEYDPPPTMNTDLTKNPEPQSLTNLKITLEQIDSLKAKASNVGSETKYTTYEILTAHIWRSVSKARNFQSNDQKTKLRIAVDGRSRLDPPLQSSYFGNVIFTASPVALSGDLLSESFRCTVERIHREIKKMDAEYLRSALDYLEEVGDVNSIPRGSITCACPNLNIVSWMRLPIYKVDFGWGAPLLLRPATMFEGGGDTMKINTKESIIVRPSQDIPQQRLWVSNMDLLHPRYYLPTVYLYKPNGSSDFFEAEVIKEALRKVLVPFYPVAGRLARDENGRIEINCNGEGVLLVVADTDSTTEELGEFMPSMKLRQLIPTVDTNLEDISRNPLLLLQVTSFKCGGVCLGVGWHHTLADGTGALHFINSWATLARGLSITIPPLLDRTILRGRVAPKPIFHHVEFDPPPTMNTDHLTKNTKPQSLANLKITLEQINSLKAKVSNVGSETMYTTYEILTAHIWRSVSKARNFHNNDQKTKLQIAVDGRSRLNPPLQSIYFGNVIFIASPVALSGDLLSESLRCTVERIHREIKKMDDEYLRSALDYLEEVGDVNSIPRGSITCACPNLNIVNFCLIFLLARLHLRAFNHKKTLNIAFAGGGDTMKINTKESIIVRPSQEDIPQQRLWLSNMDLMYPRYYCTSTSRMAPPIFEKLEALRKVLVPFYPVAGRLARDENGRIEINCNGEGVLFVVADTESTTEELGEFMPSMKFRQLIPTVDTNLEDISRNPLLLLQVTSFKCGGVCLGVGWHHTLADGTGALHFINSWATLARGLPITITPPFLDRTILRGRVAPKSIFHHSNDQKTKLRLPVDGRSRLNPPLQSTYFGNVIFEASVVALSCDLLSESFRCTVERIHREIKKMDAEYLRSALDYLEEVGDVNNIPRGSITCACPNLNIVSWMRLPIYKADFGWGAPLLMRPATMFEGKGYIHPDPANDGSFSLAICLEADHMESFRKLFYDF</sequence>
<dbReference type="SUPFAM" id="SSF52777">
    <property type="entry name" value="CoA-dependent acyltransferases"/>
    <property type="match status" value="1"/>
</dbReference>
<evidence type="ECO:0000256" key="4">
    <source>
        <dbReference type="SAM" id="MobiDB-lite"/>
    </source>
</evidence>
<gene>
    <name evidence="5" type="ORF">SVIM_LOCUS190398</name>
</gene>
<name>A0A6N2LHN4_SALVM</name>
<evidence type="ECO:0000256" key="1">
    <source>
        <dbReference type="ARBA" id="ARBA00009861"/>
    </source>
</evidence>
<reference evidence="5" key="1">
    <citation type="submission" date="2019-03" db="EMBL/GenBank/DDBJ databases">
        <authorList>
            <person name="Mank J."/>
            <person name="Almeida P."/>
        </authorList>
    </citation>
    <scope>NUCLEOTIDE SEQUENCE</scope>
    <source>
        <strain evidence="5">78183</strain>
    </source>
</reference>
<organism evidence="5">
    <name type="scientific">Salix viminalis</name>
    <name type="common">Common osier</name>
    <name type="synonym">Basket willow</name>
    <dbReference type="NCBI Taxonomy" id="40686"/>
    <lineage>
        <taxon>Eukaryota</taxon>
        <taxon>Viridiplantae</taxon>
        <taxon>Streptophyta</taxon>
        <taxon>Embryophyta</taxon>
        <taxon>Tracheophyta</taxon>
        <taxon>Spermatophyta</taxon>
        <taxon>Magnoliopsida</taxon>
        <taxon>eudicotyledons</taxon>
        <taxon>Gunneridae</taxon>
        <taxon>Pentapetalae</taxon>
        <taxon>rosids</taxon>
        <taxon>fabids</taxon>
        <taxon>Malpighiales</taxon>
        <taxon>Salicaceae</taxon>
        <taxon>Saliceae</taxon>
        <taxon>Salix</taxon>
    </lineage>
</organism>
<dbReference type="EMBL" id="CAADRP010001191">
    <property type="protein sequence ID" value="VFU36879.1"/>
    <property type="molecule type" value="Genomic_DNA"/>
</dbReference>
<dbReference type="Gene3D" id="3.30.559.10">
    <property type="entry name" value="Chloramphenicol acetyltransferase-like domain"/>
    <property type="match status" value="6"/>
</dbReference>
<dbReference type="InterPro" id="IPR023213">
    <property type="entry name" value="CAT-like_dom_sf"/>
</dbReference>
<accession>A0A6N2LHN4</accession>
<evidence type="ECO:0000256" key="3">
    <source>
        <dbReference type="ARBA" id="ARBA00023315"/>
    </source>
</evidence>
<evidence type="ECO:0000313" key="5">
    <source>
        <dbReference type="EMBL" id="VFU36879.1"/>
    </source>
</evidence>
<dbReference type="GO" id="GO:0016747">
    <property type="term" value="F:acyltransferase activity, transferring groups other than amino-acyl groups"/>
    <property type="evidence" value="ECO:0007669"/>
    <property type="project" value="UniProtKB-ARBA"/>
</dbReference>
<protein>
    <recommendedName>
        <fullName evidence="6">Shikimate O-hydroxycinnamoyltransferase</fullName>
    </recommendedName>
</protein>
<evidence type="ECO:0000256" key="2">
    <source>
        <dbReference type="ARBA" id="ARBA00022679"/>
    </source>
</evidence>
<dbReference type="Pfam" id="PF02458">
    <property type="entry name" value="Transferase"/>
    <property type="match status" value="3"/>
</dbReference>
<feature type="region of interest" description="Disordered" evidence="4">
    <location>
        <begin position="1"/>
        <end position="25"/>
    </location>
</feature>
<proteinExistence type="inferred from homology"/>
<dbReference type="InterPro" id="IPR050317">
    <property type="entry name" value="Plant_Fungal_Acyltransferase"/>
</dbReference>
<keyword evidence="3" id="KW-0012">Acyltransferase</keyword>
<evidence type="ECO:0008006" key="6">
    <source>
        <dbReference type="Google" id="ProtNLM"/>
    </source>
</evidence>
<keyword evidence="2" id="KW-0808">Transferase</keyword>
<dbReference type="PANTHER" id="PTHR31642:SF158">
    <property type="entry name" value="N-BENZOYLTRANSFERASE PROTEIN, PUTATIVE-RELATED"/>
    <property type="match status" value="1"/>
</dbReference>